<evidence type="ECO:0000313" key="3">
    <source>
        <dbReference type="Proteomes" id="UP000487117"/>
    </source>
</evidence>
<reference evidence="3" key="1">
    <citation type="journal article" date="2020" name="MBio">
        <title>Horizontal gene transfer to a defensive symbiont with a reduced genome amongst a multipartite beetle microbiome.</title>
        <authorList>
            <person name="Waterworth S.C."/>
            <person name="Florez L.V."/>
            <person name="Rees E.R."/>
            <person name="Hertweck C."/>
            <person name="Kaltenpoth M."/>
            <person name="Kwan J.C."/>
        </authorList>
    </citation>
    <scope>NUCLEOTIDE SEQUENCE [LARGE SCALE GENOMIC DNA]</scope>
</reference>
<gene>
    <name evidence="2" type="ORF">GAK31_00946</name>
</gene>
<dbReference type="EMBL" id="WNDS01000001">
    <property type="protein sequence ID" value="KAF1017678.1"/>
    <property type="molecule type" value="Genomic_DNA"/>
</dbReference>
<dbReference type="GO" id="GO:0019068">
    <property type="term" value="P:virion assembly"/>
    <property type="evidence" value="ECO:0007669"/>
    <property type="project" value="InterPro"/>
</dbReference>
<evidence type="ECO:0000256" key="1">
    <source>
        <dbReference type="SAM" id="MobiDB-lite"/>
    </source>
</evidence>
<comment type="caution">
    <text evidence="2">The sequence shown here is derived from an EMBL/GenBank/DDBJ whole genome shotgun (WGS) entry which is preliminary data.</text>
</comment>
<proteinExistence type="predicted"/>
<dbReference type="GO" id="GO:0005198">
    <property type="term" value="F:structural molecule activity"/>
    <property type="evidence" value="ECO:0007669"/>
    <property type="project" value="InterPro"/>
</dbReference>
<sequence>MLFQSGDSNRLTGDWGTHPVPADWIVYRYQRILVARSREQLFNNDYFKAYARICRQNIVGSSGLVYQSKAQTAKGKSDAKAKRAIERAFAEWSRRGNCDVSGKLSWRGFQNHCIQSAITDGEFMLRKYVGKDAGKYGFQLGVIDPVRCPVDYDRFDLAEGGFIRHGIEFSRNGRPVAYHFVDQSPSKSWNAYTYAGRSFIRIAAEEIIHGFRVEISGQKRGLPWLSTGLFRLKQMGSYEDAAIINARIGAAKMSIFTFDEGNGPECNDFKERDALPEITADPGTFLYGPNGATLHKFDPTYPSGEFAAFIKQMLHSFAAGGGVSYHTLSGDLESVNFSSIRQGTLDEREHFKEMQEWLVEELAEPVNDAWLEQAMLRGMVKREDGAPLPASRIEQYSDYEFQGRRWEWIDPNADMKAAQGRKNNLLASPGALIREAGGDPAKVWQEIGDDIAAMRAAGIDEALIMMAMGQKLTGTDDPNGGKQDESEGQ</sequence>
<dbReference type="AlphaFoldDB" id="A0A7V8FKE0"/>
<dbReference type="InterPro" id="IPR006429">
    <property type="entry name" value="Phage_lambda_portal"/>
</dbReference>
<accession>A0A7V8FKE0</accession>
<evidence type="ECO:0000313" key="2">
    <source>
        <dbReference type="EMBL" id="KAF1017678.1"/>
    </source>
</evidence>
<organism evidence="2 3">
    <name type="scientific">Stenotrophomonas maltophilia</name>
    <name type="common">Pseudomonas maltophilia</name>
    <name type="synonym">Xanthomonas maltophilia</name>
    <dbReference type="NCBI Taxonomy" id="40324"/>
    <lineage>
        <taxon>Bacteria</taxon>
        <taxon>Pseudomonadati</taxon>
        <taxon>Pseudomonadota</taxon>
        <taxon>Gammaproteobacteria</taxon>
        <taxon>Lysobacterales</taxon>
        <taxon>Lysobacteraceae</taxon>
        <taxon>Stenotrophomonas</taxon>
        <taxon>Stenotrophomonas maltophilia group</taxon>
    </lineage>
</organism>
<dbReference type="Proteomes" id="UP000487117">
    <property type="component" value="Unassembled WGS sequence"/>
</dbReference>
<feature type="region of interest" description="Disordered" evidence="1">
    <location>
        <begin position="470"/>
        <end position="489"/>
    </location>
</feature>
<dbReference type="NCBIfam" id="TIGR01539">
    <property type="entry name" value="portal_lambda"/>
    <property type="match status" value="1"/>
</dbReference>
<protein>
    <recommendedName>
        <fullName evidence="4">Phage portal protein</fullName>
    </recommendedName>
</protein>
<name>A0A7V8FKE0_STEMA</name>
<dbReference type="Pfam" id="PF05136">
    <property type="entry name" value="Phage_portal_2"/>
    <property type="match status" value="1"/>
</dbReference>
<evidence type="ECO:0008006" key="4">
    <source>
        <dbReference type="Google" id="ProtNLM"/>
    </source>
</evidence>